<dbReference type="Gene3D" id="3.40.50.1820">
    <property type="entry name" value="alpha/beta hydrolase"/>
    <property type="match status" value="1"/>
</dbReference>
<dbReference type="SUPFAM" id="SSF53474">
    <property type="entry name" value="alpha/beta-Hydrolases"/>
    <property type="match status" value="1"/>
</dbReference>
<evidence type="ECO:0000256" key="1">
    <source>
        <dbReference type="ARBA" id="ARBA00022801"/>
    </source>
</evidence>
<dbReference type="EMBL" id="CP035733">
    <property type="protein sequence ID" value="QGY81993.1"/>
    <property type="molecule type" value="Genomic_DNA"/>
</dbReference>
<evidence type="ECO:0000259" key="3">
    <source>
        <dbReference type="Pfam" id="PF20434"/>
    </source>
</evidence>
<dbReference type="InterPro" id="IPR049492">
    <property type="entry name" value="BD-FAE-like_dom"/>
</dbReference>
<feature type="chain" id="PRO_5026358335" evidence="2">
    <location>
        <begin position="31"/>
        <end position="321"/>
    </location>
</feature>
<dbReference type="KEGG" id="slaa:EUU25_16045"/>
<evidence type="ECO:0000313" key="4">
    <source>
        <dbReference type="EMBL" id="QGY81993.1"/>
    </source>
</evidence>
<gene>
    <name evidence="4" type="ORF">EUU25_16045</name>
</gene>
<dbReference type="PROSITE" id="PS51318">
    <property type="entry name" value="TAT"/>
    <property type="match status" value="1"/>
</dbReference>
<keyword evidence="5" id="KW-1185">Reference proteome</keyword>
<feature type="signal peptide" evidence="2">
    <location>
        <begin position="1"/>
        <end position="30"/>
    </location>
</feature>
<evidence type="ECO:0000256" key="2">
    <source>
        <dbReference type="SAM" id="SignalP"/>
    </source>
</evidence>
<dbReference type="Proteomes" id="UP000428803">
    <property type="component" value="Chromosome"/>
</dbReference>
<sequence length="321" mass="34622">MIARRTLLQNLAALTAIGAVQMGGTVPAMAQEREEILLWPGNPPGGGGVTGPEKLGDTGAGFGALSNISTPRMRVYRPAKANGAAVVVCGGGGYFRIQLWKESTPIARWLQEKGFTVFELIYRLPNDGWDASVPFMDAQRAMKIARTRAAEFGVDPQQIGIMGFSAGGHLAGFTALQPQRALYAGADKYEKVSARPDFSVLLFPVVSLRKPYDTTRTRRELIGETPSAEAENAWSLDTYASADAPPTIIFASSDDKTAPPGHGIMLYEKLNGAGASAELHLFRDGGHGWGLGRPEQVLSQWPDMFVKWFNSGKIVQNKQGE</sequence>
<dbReference type="PANTHER" id="PTHR48081">
    <property type="entry name" value="AB HYDROLASE SUPERFAMILY PROTEIN C4A8.06C"/>
    <property type="match status" value="1"/>
</dbReference>
<accession>A0A6I6LI04</accession>
<dbReference type="InterPro" id="IPR006311">
    <property type="entry name" value="TAT_signal"/>
</dbReference>
<dbReference type="GO" id="GO:0016787">
    <property type="term" value="F:hydrolase activity"/>
    <property type="evidence" value="ECO:0007669"/>
    <property type="project" value="UniProtKB-KW"/>
</dbReference>
<feature type="domain" description="BD-FAE-like" evidence="3">
    <location>
        <begin position="75"/>
        <end position="270"/>
    </location>
</feature>
<keyword evidence="1 4" id="KW-0378">Hydrolase</keyword>
<evidence type="ECO:0000313" key="5">
    <source>
        <dbReference type="Proteomes" id="UP000428803"/>
    </source>
</evidence>
<dbReference type="PANTHER" id="PTHR48081:SF6">
    <property type="entry name" value="PEPTIDASE S9 PROLYL OLIGOPEPTIDASE CATALYTIC DOMAIN-CONTAINING PROTEIN"/>
    <property type="match status" value="1"/>
</dbReference>
<dbReference type="Pfam" id="PF20434">
    <property type="entry name" value="BD-FAE"/>
    <property type="match status" value="1"/>
</dbReference>
<reference evidence="5" key="1">
    <citation type="submission" date="2019-01" db="EMBL/GenBank/DDBJ databases">
        <title>Sphingorhabdus lacus sp.nov., isolated from an oligotrophic freshwater lake.</title>
        <authorList>
            <person name="Park M."/>
        </authorList>
    </citation>
    <scope>NUCLEOTIDE SEQUENCE [LARGE SCALE GENOMIC DNA]</scope>
    <source>
        <strain evidence="5">IMCC1753</strain>
    </source>
</reference>
<organism evidence="4 5">
    <name type="scientific">Sphingorhabdus lacus</name>
    <dbReference type="NCBI Taxonomy" id="392610"/>
    <lineage>
        <taxon>Bacteria</taxon>
        <taxon>Pseudomonadati</taxon>
        <taxon>Pseudomonadota</taxon>
        <taxon>Alphaproteobacteria</taxon>
        <taxon>Sphingomonadales</taxon>
        <taxon>Sphingomonadaceae</taxon>
        <taxon>Sphingorhabdus</taxon>
    </lineage>
</organism>
<protein>
    <submittedName>
        <fullName evidence="4">Alpha/beta hydrolase</fullName>
    </submittedName>
</protein>
<dbReference type="InterPro" id="IPR029058">
    <property type="entry name" value="AB_hydrolase_fold"/>
</dbReference>
<dbReference type="AlphaFoldDB" id="A0A6I6LI04"/>
<proteinExistence type="predicted"/>
<dbReference type="RefSeq" id="WP_158902788.1">
    <property type="nucleotide sequence ID" value="NZ_CP035733.1"/>
</dbReference>
<dbReference type="OrthoDB" id="9771666at2"/>
<dbReference type="InterPro" id="IPR050300">
    <property type="entry name" value="GDXG_lipolytic_enzyme"/>
</dbReference>
<keyword evidence="2" id="KW-0732">Signal</keyword>
<name>A0A6I6LI04_9SPHN</name>